<dbReference type="AlphaFoldDB" id="A0A6A6I9T5"/>
<dbReference type="EC" id="1.1.99.39" evidence="11"/>
<evidence type="ECO:0000256" key="5">
    <source>
        <dbReference type="ARBA" id="ARBA00022723"/>
    </source>
</evidence>
<feature type="compositionally biased region" description="Polar residues" evidence="16">
    <location>
        <begin position="34"/>
        <end position="45"/>
    </location>
</feature>
<evidence type="ECO:0000256" key="16">
    <source>
        <dbReference type="SAM" id="MobiDB-lite"/>
    </source>
</evidence>
<comment type="catalytic activity">
    <reaction evidence="14">
        <text>(R)-malate + A = oxaloacetate + AH2</text>
        <dbReference type="Rhea" id="RHEA:67460"/>
        <dbReference type="ChEBI" id="CHEBI:13193"/>
        <dbReference type="ChEBI" id="CHEBI:15588"/>
        <dbReference type="ChEBI" id="CHEBI:16452"/>
        <dbReference type="ChEBI" id="CHEBI:17499"/>
    </reaction>
    <physiologicalReaction direction="left-to-right" evidence="14">
        <dbReference type="Rhea" id="RHEA:67461"/>
    </physiologicalReaction>
</comment>
<dbReference type="OrthoDB" id="5332616at2759"/>
<keyword evidence="19" id="KW-1185">Reference proteome</keyword>
<dbReference type="InterPro" id="IPR016169">
    <property type="entry name" value="FAD-bd_PCMH_sub2"/>
</dbReference>
<dbReference type="Proteomes" id="UP000800094">
    <property type="component" value="Unassembled WGS sequence"/>
</dbReference>
<evidence type="ECO:0000256" key="2">
    <source>
        <dbReference type="ARBA" id="ARBA00004173"/>
    </source>
</evidence>
<proteinExistence type="inferred from homology"/>
<evidence type="ECO:0000313" key="18">
    <source>
        <dbReference type="EMBL" id="KAF2246293.1"/>
    </source>
</evidence>
<reference evidence="18" key="1">
    <citation type="journal article" date="2020" name="Stud. Mycol.">
        <title>101 Dothideomycetes genomes: a test case for predicting lifestyles and emergence of pathogens.</title>
        <authorList>
            <person name="Haridas S."/>
            <person name="Albert R."/>
            <person name="Binder M."/>
            <person name="Bloem J."/>
            <person name="Labutti K."/>
            <person name="Salamov A."/>
            <person name="Andreopoulos B."/>
            <person name="Baker S."/>
            <person name="Barry K."/>
            <person name="Bills G."/>
            <person name="Bluhm B."/>
            <person name="Cannon C."/>
            <person name="Castanera R."/>
            <person name="Culley D."/>
            <person name="Daum C."/>
            <person name="Ezra D."/>
            <person name="Gonzalez J."/>
            <person name="Henrissat B."/>
            <person name="Kuo A."/>
            <person name="Liang C."/>
            <person name="Lipzen A."/>
            <person name="Lutzoni F."/>
            <person name="Magnuson J."/>
            <person name="Mondo S."/>
            <person name="Nolan M."/>
            <person name="Ohm R."/>
            <person name="Pangilinan J."/>
            <person name="Park H.-J."/>
            <person name="Ramirez L."/>
            <person name="Alfaro M."/>
            <person name="Sun H."/>
            <person name="Tritt A."/>
            <person name="Yoshinaga Y."/>
            <person name="Zwiers L.-H."/>
            <person name="Turgeon B."/>
            <person name="Goodwin S."/>
            <person name="Spatafora J."/>
            <person name="Crous P."/>
            <person name="Grigoriev I."/>
        </authorList>
    </citation>
    <scope>NUCLEOTIDE SEQUENCE</scope>
    <source>
        <strain evidence="18">CBS 122368</strain>
    </source>
</reference>
<feature type="region of interest" description="Disordered" evidence="16">
    <location>
        <begin position="34"/>
        <end position="59"/>
    </location>
</feature>
<dbReference type="GO" id="GO:0004458">
    <property type="term" value="F:D-lactate dehydrogenase (cytochrome) activity"/>
    <property type="evidence" value="ECO:0007669"/>
    <property type="project" value="UniProtKB-EC"/>
</dbReference>
<dbReference type="GO" id="GO:0006108">
    <property type="term" value="P:malate metabolic process"/>
    <property type="evidence" value="ECO:0007669"/>
    <property type="project" value="UniProtKB-ARBA"/>
</dbReference>
<dbReference type="PANTHER" id="PTHR43716:SF1">
    <property type="entry name" value="D-2-HYDROXYGLUTARATE DEHYDROGENASE, MITOCHONDRIAL"/>
    <property type="match status" value="1"/>
</dbReference>
<dbReference type="FunFam" id="1.10.45.10:FF:000001">
    <property type="entry name" value="D-lactate dehydrogenase mitochondrial"/>
    <property type="match status" value="1"/>
</dbReference>
<dbReference type="Gene3D" id="3.30.70.2740">
    <property type="match status" value="1"/>
</dbReference>
<evidence type="ECO:0000256" key="3">
    <source>
        <dbReference type="ARBA" id="ARBA00008000"/>
    </source>
</evidence>
<keyword evidence="4" id="KW-0285">Flavoprotein</keyword>
<comment type="catalytic activity">
    <reaction evidence="15">
        <text>(R)-lactate + 2 Fe(III)-[cytochrome c] = 2 Fe(II)-[cytochrome c] + pyruvate + 2 H(+)</text>
        <dbReference type="Rhea" id="RHEA:13521"/>
        <dbReference type="Rhea" id="RHEA-COMP:10350"/>
        <dbReference type="Rhea" id="RHEA-COMP:14399"/>
        <dbReference type="ChEBI" id="CHEBI:15361"/>
        <dbReference type="ChEBI" id="CHEBI:15378"/>
        <dbReference type="ChEBI" id="CHEBI:16004"/>
        <dbReference type="ChEBI" id="CHEBI:29033"/>
        <dbReference type="ChEBI" id="CHEBI:29034"/>
        <dbReference type="EC" id="1.1.2.4"/>
    </reaction>
</comment>
<dbReference type="InterPro" id="IPR016166">
    <property type="entry name" value="FAD-bd_PCMH"/>
</dbReference>
<dbReference type="GO" id="GO:0005739">
    <property type="term" value="C:mitochondrion"/>
    <property type="evidence" value="ECO:0007669"/>
    <property type="project" value="UniProtKB-SubCell"/>
</dbReference>
<dbReference type="Gene3D" id="3.30.465.10">
    <property type="match status" value="1"/>
</dbReference>
<evidence type="ECO:0000256" key="10">
    <source>
        <dbReference type="ARBA" id="ARBA00023128"/>
    </source>
</evidence>
<evidence type="ECO:0000256" key="8">
    <source>
        <dbReference type="ARBA" id="ARBA00022946"/>
    </source>
</evidence>
<dbReference type="InterPro" id="IPR016167">
    <property type="entry name" value="FAD-bd_PCMH_sub1"/>
</dbReference>
<dbReference type="Pfam" id="PF01565">
    <property type="entry name" value="FAD_binding_4"/>
    <property type="match status" value="1"/>
</dbReference>
<evidence type="ECO:0000256" key="13">
    <source>
        <dbReference type="ARBA" id="ARBA00045410"/>
    </source>
</evidence>
<dbReference type="GO" id="GO:0071949">
    <property type="term" value="F:FAD binding"/>
    <property type="evidence" value="ECO:0007669"/>
    <property type="project" value="InterPro"/>
</dbReference>
<dbReference type="InterPro" id="IPR051264">
    <property type="entry name" value="FAD-oxidored/transferase_4"/>
</dbReference>
<dbReference type="InterPro" id="IPR006094">
    <property type="entry name" value="Oxid_FAD_bind_N"/>
</dbReference>
<comment type="function">
    <text evidence="13">Catalyzes the oxidation of D-2-hydroxyglutarate (D-2-HG) to alpha-ketoglutarate. Also catalyzes the oxidation of other D-2-hydroxyacids, such as D-malate (D-MAL) and D-lactate (D-LAC). Exhibits high activities towards D-2-HG and D-MAL but a very weak activity towards D-LAC.</text>
</comment>
<evidence type="ECO:0000256" key="1">
    <source>
        <dbReference type="ARBA" id="ARBA00001974"/>
    </source>
</evidence>
<accession>A0A6A6I9T5</accession>
<dbReference type="InterPro" id="IPR016171">
    <property type="entry name" value="Vanillyl_alc_oxidase_C-sub2"/>
</dbReference>
<dbReference type="Pfam" id="PF02913">
    <property type="entry name" value="FAD-oxidase_C"/>
    <property type="match status" value="1"/>
</dbReference>
<evidence type="ECO:0000256" key="9">
    <source>
        <dbReference type="ARBA" id="ARBA00023002"/>
    </source>
</evidence>
<feature type="domain" description="FAD-binding PCMH-type" evidence="17">
    <location>
        <begin position="124"/>
        <end position="303"/>
    </location>
</feature>
<organism evidence="18 19">
    <name type="scientific">Trematosphaeria pertusa</name>
    <dbReference type="NCBI Taxonomy" id="390896"/>
    <lineage>
        <taxon>Eukaryota</taxon>
        <taxon>Fungi</taxon>
        <taxon>Dikarya</taxon>
        <taxon>Ascomycota</taxon>
        <taxon>Pezizomycotina</taxon>
        <taxon>Dothideomycetes</taxon>
        <taxon>Pleosporomycetidae</taxon>
        <taxon>Pleosporales</taxon>
        <taxon>Massarineae</taxon>
        <taxon>Trematosphaeriaceae</taxon>
        <taxon>Trematosphaeria</taxon>
    </lineage>
</organism>
<dbReference type="PROSITE" id="PS51387">
    <property type="entry name" value="FAD_PCMH"/>
    <property type="match status" value="1"/>
</dbReference>
<dbReference type="Gene3D" id="3.30.70.2190">
    <property type="match status" value="1"/>
</dbReference>
<keyword evidence="10" id="KW-0496">Mitochondrion</keyword>
<sequence>MATSSRFVASLRRTALSPRASPCIKRIRPVTQVRWTGSTSATSEPHQPDAKGTVKGGPAPAKAVKFTSEMYPEIQRNSKFTNLSEEHVKYFKDMLGSESAVVESFSKDASEDIEPYNSDWMRKYRGHAKLVLKPATTEEVSRILKYCNDNMLAVVPQGGNTGLVGGSVPVFDEIVINLQRMDKIRSFDEVSGILVADAGVILEVADNFLAEKKHIFPLDLGAKGSCQIGGNVATNAGGLRLLRYGSLHGNVLGIEAVLPDGTVIDDLLELRKNNTGYDIKQLFIGGEGTIGIITGISILCPQRSPAVNVAYFGLESFEHAQKAFRAAKNQLSEILSAFEMMDGRTQKLLNKATGKKLPLEGEHPFYCLIETSGSNTDHDSEKLQNFLENVMETEIVSDGVVAQDQTQMGELWSCREGVSEALGHWGGVYKYDLSLPIADMYDLVNDVRDRLTEVGLVGDDDSHPVVDAVGYGHMGDANLHLNVPVRRYDKEVEKQLEPYVYEWVQKKNGSISAEHGLGITKKPYIGYSRSDTMIKLMKQIKNLYDPNGIMNPYKYI</sequence>
<keyword evidence="8" id="KW-0809">Transit peptide</keyword>
<comment type="subcellular location">
    <subcellularLocation>
        <location evidence="2">Mitochondrion</location>
    </subcellularLocation>
</comment>
<evidence type="ECO:0000256" key="7">
    <source>
        <dbReference type="ARBA" id="ARBA00022833"/>
    </source>
</evidence>
<comment type="cofactor">
    <cofactor evidence="1">
        <name>FAD</name>
        <dbReference type="ChEBI" id="CHEBI:57692"/>
    </cofactor>
</comment>
<dbReference type="FunFam" id="3.30.70.2190:FF:000001">
    <property type="entry name" value="D-2-hydroxyglutarate dehydrogenase mitochondrial"/>
    <property type="match status" value="1"/>
</dbReference>
<dbReference type="FunFam" id="3.30.465.10:FF:000053">
    <property type="entry name" value="D-lactate dehydrogenase (Cytochrome), putative"/>
    <property type="match status" value="1"/>
</dbReference>
<protein>
    <recommendedName>
        <fullName evidence="12">D-2-hydroxyglutarate dehydrogenase, mitochondrial</fullName>
        <ecNumber evidence="11">1.1.99.39</ecNumber>
    </recommendedName>
</protein>
<dbReference type="InterPro" id="IPR016164">
    <property type="entry name" value="FAD-linked_Oxase-like_C"/>
</dbReference>
<keyword evidence="7" id="KW-0862">Zinc</keyword>
<evidence type="ECO:0000256" key="11">
    <source>
        <dbReference type="ARBA" id="ARBA00039003"/>
    </source>
</evidence>
<evidence type="ECO:0000256" key="4">
    <source>
        <dbReference type="ARBA" id="ARBA00022630"/>
    </source>
</evidence>
<dbReference type="SUPFAM" id="SSF56176">
    <property type="entry name" value="FAD-binding/transporter-associated domain-like"/>
    <property type="match status" value="1"/>
</dbReference>
<keyword evidence="5" id="KW-0479">Metal-binding</keyword>
<dbReference type="FunFam" id="3.30.70.2740:FF:000002">
    <property type="entry name" value="D-2-hydroxyglutarate dehydrogenase mitochondrial"/>
    <property type="match status" value="1"/>
</dbReference>
<dbReference type="GO" id="GO:0051990">
    <property type="term" value="F:(R)-2-hydroxyglutarate dehydrogenase activity"/>
    <property type="evidence" value="ECO:0007669"/>
    <property type="project" value="UniProtKB-EC"/>
</dbReference>
<dbReference type="Gene3D" id="1.10.45.10">
    <property type="entry name" value="Vanillyl-alcohol Oxidase, Chain A, domain 4"/>
    <property type="match status" value="1"/>
</dbReference>
<dbReference type="Gene3D" id="3.30.43.10">
    <property type="entry name" value="Uridine Diphospho-n-acetylenolpyruvylglucosamine Reductase, domain 2"/>
    <property type="match status" value="1"/>
</dbReference>
<dbReference type="GeneID" id="54577275"/>
<dbReference type="GO" id="GO:0046872">
    <property type="term" value="F:metal ion binding"/>
    <property type="evidence" value="ECO:0007669"/>
    <property type="project" value="UniProtKB-KW"/>
</dbReference>
<evidence type="ECO:0000256" key="6">
    <source>
        <dbReference type="ARBA" id="ARBA00022827"/>
    </source>
</evidence>
<evidence type="ECO:0000256" key="12">
    <source>
        <dbReference type="ARBA" id="ARBA00039639"/>
    </source>
</evidence>
<evidence type="ECO:0000313" key="19">
    <source>
        <dbReference type="Proteomes" id="UP000800094"/>
    </source>
</evidence>
<dbReference type="EMBL" id="ML987199">
    <property type="protein sequence ID" value="KAF2246293.1"/>
    <property type="molecule type" value="Genomic_DNA"/>
</dbReference>
<dbReference type="FunFam" id="3.30.43.10:FF:000002">
    <property type="entry name" value="D-2-hydroxyglutarate dehydrogenase, mitochondrial"/>
    <property type="match status" value="1"/>
</dbReference>
<evidence type="ECO:0000256" key="15">
    <source>
        <dbReference type="ARBA" id="ARBA00051436"/>
    </source>
</evidence>
<evidence type="ECO:0000256" key="14">
    <source>
        <dbReference type="ARBA" id="ARBA00049267"/>
    </source>
</evidence>
<dbReference type="PANTHER" id="PTHR43716">
    <property type="entry name" value="D-2-HYDROXYGLUTARATE DEHYDROGENASE, MITOCHONDRIAL"/>
    <property type="match status" value="1"/>
</dbReference>
<gene>
    <name evidence="18" type="ORF">BU26DRAFT_431940</name>
</gene>
<keyword evidence="9" id="KW-0560">Oxidoreductase</keyword>
<dbReference type="SUPFAM" id="SSF55103">
    <property type="entry name" value="FAD-linked oxidases, C-terminal domain"/>
    <property type="match status" value="1"/>
</dbReference>
<dbReference type="InterPro" id="IPR004113">
    <property type="entry name" value="FAD-bd_oxidored_4_C"/>
</dbReference>
<name>A0A6A6I9T5_9PLEO</name>
<evidence type="ECO:0000259" key="17">
    <source>
        <dbReference type="PROSITE" id="PS51387"/>
    </source>
</evidence>
<comment type="similarity">
    <text evidence="3">Belongs to the FAD-binding oxidoreductase/transferase type 4 family.</text>
</comment>
<dbReference type="InterPro" id="IPR036318">
    <property type="entry name" value="FAD-bd_PCMH-like_sf"/>
</dbReference>
<keyword evidence="6" id="KW-0274">FAD</keyword>
<dbReference type="RefSeq" id="XP_033681297.1">
    <property type="nucleotide sequence ID" value="XM_033823945.1"/>
</dbReference>